<evidence type="ECO:0000256" key="1">
    <source>
        <dbReference type="ARBA" id="ARBA00004141"/>
    </source>
</evidence>
<keyword evidence="11" id="KW-1185">Reference proteome</keyword>
<gene>
    <name evidence="10" type="ORF">ICJ85_09380</name>
</gene>
<name>A0A8J6UBI6_9FLAO</name>
<dbReference type="GO" id="GO:0030322">
    <property type="term" value="P:stabilization of membrane potential"/>
    <property type="evidence" value="ECO:0007669"/>
    <property type="project" value="TreeGrafter"/>
</dbReference>
<dbReference type="Gene3D" id="1.10.287.70">
    <property type="match status" value="1"/>
</dbReference>
<protein>
    <submittedName>
        <fullName evidence="10">Two pore domain potassium channel family protein</fullName>
    </submittedName>
</protein>
<organism evidence="10 11">
    <name type="scientific">Aestuariibaculum marinum</name>
    <dbReference type="NCBI Taxonomy" id="2683592"/>
    <lineage>
        <taxon>Bacteria</taxon>
        <taxon>Pseudomonadati</taxon>
        <taxon>Bacteroidota</taxon>
        <taxon>Flavobacteriia</taxon>
        <taxon>Flavobacteriales</taxon>
        <taxon>Flavobacteriaceae</taxon>
    </lineage>
</organism>
<dbReference type="Pfam" id="PF07885">
    <property type="entry name" value="Ion_trans_2"/>
    <property type="match status" value="1"/>
</dbReference>
<comment type="subcellular location">
    <subcellularLocation>
        <location evidence="1">Membrane</location>
        <topology evidence="1">Multi-pass membrane protein</topology>
    </subcellularLocation>
</comment>
<evidence type="ECO:0000256" key="3">
    <source>
        <dbReference type="ARBA" id="ARBA00022692"/>
    </source>
</evidence>
<feature type="transmembrane region" description="Helical" evidence="8">
    <location>
        <begin position="79"/>
        <end position="105"/>
    </location>
</feature>
<feature type="transmembrane region" description="Helical" evidence="8">
    <location>
        <begin position="25"/>
        <end position="43"/>
    </location>
</feature>
<dbReference type="EMBL" id="JACVXD010000004">
    <property type="protein sequence ID" value="MBD0824233.1"/>
    <property type="molecule type" value="Genomic_DNA"/>
</dbReference>
<evidence type="ECO:0000256" key="8">
    <source>
        <dbReference type="SAM" id="Phobius"/>
    </source>
</evidence>
<dbReference type="AlphaFoldDB" id="A0A8J6UBI6"/>
<evidence type="ECO:0000256" key="6">
    <source>
        <dbReference type="ARBA" id="ARBA00023136"/>
    </source>
</evidence>
<evidence type="ECO:0000256" key="5">
    <source>
        <dbReference type="ARBA" id="ARBA00023065"/>
    </source>
</evidence>
<comment type="caution">
    <text evidence="10">The sequence shown here is derived from an EMBL/GenBank/DDBJ whole genome shotgun (WGS) entry which is preliminary data.</text>
</comment>
<evidence type="ECO:0000256" key="2">
    <source>
        <dbReference type="ARBA" id="ARBA00022448"/>
    </source>
</evidence>
<keyword evidence="6 8" id="KW-0472">Membrane</keyword>
<keyword evidence="7 10" id="KW-0407">Ion channel</keyword>
<feature type="domain" description="Potassium channel" evidence="9">
    <location>
        <begin position="32"/>
        <end position="103"/>
    </location>
</feature>
<keyword evidence="5" id="KW-0406">Ion transport</keyword>
<proteinExistence type="predicted"/>
<evidence type="ECO:0000313" key="11">
    <source>
        <dbReference type="Proteomes" id="UP000621516"/>
    </source>
</evidence>
<evidence type="ECO:0000259" key="9">
    <source>
        <dbReference type="Pfam" id="PF07885"/>
    </source>
</evidence>
<evidence type="ECO:0000313" key="10">
    <source>
        <dbReference type="EMBL" id="MBD0824233.1"/>
    </source>
</evidence>
<evidence type="ECO:0000256" key="7">
    <source>
        <dbReference type="ARBA" id="ARBA00023303"/>
    </source>
</evidence>
<dbReference type="SUPFAM" id="SSF81324">
    <property type="entry name" value="Voltage-gated potassium channels"/>
    <property type="match status" value="1"/>
</dbReference>
<dbReference type="PANTHER" id="PTHR11003:SF291">
    <property type="entry name" value="IP11374P"/>
    <property type="match status" value="1"/>
</dbReference>
<sequence>MIAFFVNILRLSKIVFKGIKQDYEFRFLLVSIILFLIGATMFYSKIENWSILDALYFSVMTMATVGYGDLTPKTDLGKIFTMVYTFLAIGAFVAFTAKIVTIMFYNKRQKKQKT</sequence>
<dbReference type="InterPro" id="IPR013099">
    <property type="entry name" value="K_chnl_dom"/>
</dbReference>
<keyword evidence="4 8" id="KW-1133">Transmembrane helix</keyword>
<dbReference type="GO" id="GO:0015271">
    <property type="term" value="F:outward rectifier potassium channel activity"/>
    <property type="evidence" value="ECO:0007669"/>
    <property type="project" value="TreeGrafter"/>
</dbReference>
<reference evidence="10 11" key="1">
    <citation type="journal article" date="2018" name="J. Microbiol.">
        <title>Aestuariibaculum marinum sp. nov., a marine bacterium isolated from seawater in South Korea.</title>
        <authorList>
            <person name="Choi J."/>
            <person name="Lee D."/>
            <person name="Jang J.H."/>
            <person name="Cha S."/>
            <person name="Seo T."/>
        </authorList>
    </citation>
    <scope>NUCLEOTIDE SEQUENCE [LARGE SCALE GENOMIC DNA]</scope>
    <source>
        <strain evidence="10 11">IP7</strain>
    </source>
</reference>
<dbReference type="GO" id="GO:0005886">
    <property type="term" value="C:plasma membrane"/>
    <property type="evidence" value="ECO:0007669"/>
    <property type="project" value="TreeGrafter"/>
</dbReference>
<dbReference type="GO" id="GO:0022841">
    <property type="term" value="F:potassium ion leak channel activity"/>
    <property type="evidence" value="ECO:0007669"/>
    <property type="project" value="TreeGrafter"/>
</dbReference>
<keyword evidence="2" id="KW-0813">Transport</keyword>
<dbReference type="RefSeq" id="WP_188223534.1">
    <property type="nucleotide sequence ID" value="NZ_JACVXD010000004.1"/>
</dbReference>
<accession>A0A8J6UBI6</accession>
<feature type="transmembrane region" description="Helical" evidence="8">
    <location>
        <begin position="50"/>
        <end position="67"/>
    </location>
</feature>
<keyword evidence="3 8" id="KW-0812">Transmembrane</keyword>
<dbReference type="Proteomes" id="UP000621516">
    <property type="component" value="Unassembled WGS sequence"/>
</dbReference>
<dbReference type="PANTHER" id="PTHR11003">
    <property type="entry name" value="POTASSIUM CHANNEL, SUBFAMILY K"/>
    <property type="match status" value="1"/>
</dbReference>
<evidence type="ECO:0000256" key="4">
    <source>
        <dbReference type="ARBA" id="ARBA00022989"/>
    </source>
</evidence>
<dbReference type="InterPro" id="IPR003280">
    <property type="entry name" value="2pore_dom_K_chnl"/>
</dbReference>